<dbReference type="Gene3D" id="2.40.50.100">
    <property type="match status" value="1"/>
</dbReference>
<feature type="chain" id="PRO_5017939292" evidence="3">
    <location>
        <begin position="16"/>
        <end position="391"/>
    </location>
</feature>
<evidence type="ECO:0000259" key="4">
    <source>
        <dbReference type="Pfam" id="PF25876"/>
    </source>
</evidence>
<dbReference type="Gene3D" id="1.10.287.470">
    <property type="entry name" value="Helix hairpin bin"/>
    <property type="match status" value="1"/>
</dbReference>
<feature type="coiled-coil region" evidence="2">
    <location>
        <begin position="104"/>
        <end position="169"/>
    </location>
</feature>
<name>A0A3M0CEC3_9PROT</name>
<dbReference type="AlphaFoldDB" id="A0A3M0CEC3"/>
<dbReference type="PANTHER" id="PTHR30158">
    <property type="entry name" value="ACRA/E-RELATED COMPONENT OF DRUG EFFLUX TRANSPORTER"/>
    <property type="match status" value="1"/>
</dbReference>
<reference evidence="7 8" key="1">
    <citation type="submission" date="2018-10" db="EMBL/GenBank/DDBJ databases">
        <title>Genomic Encyclopedia of Archaeal and Bacterial Type Strains, Phase II (KMG-II): from individual species to whole genera.</title>
        <authorList>
            <person name="Goeker M."/>
        </authorList>
    </citation>
    <scope>NUCLEOTIDE SEQUENCE [LARGE SCALE GENOMIC DNA]</scope>
    <source>
        <strain evidence="7 8">DSM 25217</strain>
    </source>
</reference>
<dbReference type="Gene3D" id="2.40.30.170">
    <property type="match status" value="1"/>
</dbReference>
<feature type="domain" description="Multidrug resistance protein MdtA-like barrel-sandwich hybrid" evidence="5">
    <location>
        <begin position="64"/>
        <end position="205"/>
    </location>
</feature>
<dbReference type="InParanoid" id="A0A3M0CEC3"/>
<dbReference type="InterPro" id="IPR058624">
    <property type="entry name" value="MdtA-like_HH"/>
</dbReference>
<dbReference type="Gene3D" id="2.40.420.20">
    <property type="match status" value="1"/>
</dbReference>
<dbReference type="InterPro" id="IPR058626">
    <property type="entry name" value="MdtA-like_b-barrel"/>
</dbReference>
<organism evidence="7 8">
    <name type="scientific">Eilatimonas milleporae</name>
    <dbReference type="NCBI Taxonomy" id="911205"/>
    <lineage>
        <taxon>Bacteria</taxon>
        <taxon>Pseudomonadati</taxon>
        <taxon>Pseudomonadota</taxon>
        <taxon>Alphaproteobacteria</taxon>
        <taxon>Kordiimonadales</taxon>
        <taxon>Kordiimonadaceae</taxon>
        <taxon>Eilatimonas</taxon>
    </lineage>
</organism>
<comment type="similarity">
    <text evidence="1">Belongs to the membrane fusion protein (MFP) (TC 8.A.1) family.</text>
</comment>
<dbReference type="InterPro" id="IPR006143">
    <property type="entry name" value="RND_pump_MFP"/>
</dbReference>
<keyword evidence="3" id="KW-0732">Signal</keyword>
<gene>
    <name evidence="7" type="ORF">BXY39_2270</name>
</gene>
<dbReference type="PROSITE" id="PS51257">
    <property type="entry name" value="PROKAR_LIPOPROTEIN"/>
    <property type="match status" value="1"/>
</dbReference>
<feature type="domain" description="Multidrug resistance protein MdtA-like alpha-helical hairpin" evidence="4">
    <location>
        <begin position="106"/>
        <end position="173"/>
    </location>
</feature>
<sequence length="391" mass="42930">MRGFLSCLFVMLALAACGNGDQNGAPGGEPGMPGGAPPVSVSVPLKSEIIEWDEYTGRFEAVESVDIQARVSGYLESIHYEDGQLVKKGDLLFVIDPRPFEAVVERAEAEVERAEARVQYTTTEARRAEELVGRGNISREQFDLRVQERSQALAELDAMRADLKTARLDLEFTRIKAPVGGRISDNFVSVGNLVAGGNTNATVLTRIVSLNPIYFVFDGSESAYLNYQRLQQAGDRPSSRDAENPVQIRLSDEKDFMHTGYMDFVDNRVDPNTGTIRGRAVVENTDYFLTPGVFGRMRLRGRDPYDGLLLPDSAIMADQSLRLVYVVGPDNVIAPRPVVPGPMYRGLRIIRDGLADGDRVVLDGLMMLRPGMPVAPQDGAVTFNDQQGGTR</sequence>
<dbReference type="Pfam" id="PF25917">
    <property type="entry name" value="BSH_RND"/>
    <property type="match status" value="1"/>
</dbReference>
<dbReference type="GO" id="GO:0046677">
    <property type="term" value="P:response to antibiotic"/>
    <property type="evidence" value="ECO:0007669"/>
    <property type="project" value="TreeGrafter"/>
</dbReference>
<keyword evidence="2" id="KW-0175">Coiled coil</keyword>
<keyword evidence="8" id="KW-1185">Reference proteome</keyword>
<dbReference type="FunCoup" id="A0A3M0CEC3">
    <property type="interactions" value="170"/>
</dbReference>
<evidence type="ECO:0000256" key="1">
    <source>
        <dbReference type="ARBA" id="ARBA00009477"/>
    </source>
</evidence>
<dbReference type="Proteomes" id="UP000271227">
    <property type="component" value="Unassembled WGS sequence"/>
</dbReference>
<evidence type="ECO:0000313" key="7">
    <source>
        <dbReference type="EMBL" id="RMB08174.1"/>
    </source>
</evidence>
<feature type="domain" description="Multidrug resistance protein MdtA-like beta-barrel" evidence="6">
    <location>
        <begin position="212"/>
        <end position="299"/>
    </location>
</feature>
<feature type="signal peptide" evidence="3">
    <location>
        <begin position="1"/>
        <end position="15"/>
    </location>
</feature>
<dbReference type="SUPFAM" id="SSF111369">
    <property type="entry name" value="HlyD-like secretion proteins"/>
    <property type="match status" value="1"/>
</dbReference>
<dbReference type="GO" id="GO:0005886">
    <property type="term" value="C:plasma membrane"/>
    <property type="evidence" value="ECO:0007669"/>
    <property type="project" value="TreeGrafter"/>
</dbReference>
<evidence type="ECO:0000313" key="8">
    <source>
        <dbReference type="Proteomes" id="UP000271227"/>
    </source>
</evidence>
<dbReference type="Pfam" id="PF25944">
    <property type="entry name" value="Beta-barrel_RND"/>
    <property type="match status" value="1"/>
</dbReference>
<dbReference type="InterPro" id="IPR058625">
    <property type="entry name" value="MdtA-like_BSH"/>
</dbReference>
<evidence type="ECO:0000259" key="5">
    <source>
        <dbReference type="Pfam" id="PF25917"/>
    </source>
</evidence>
<dbReference type="PANTHER" id="PTHR30158:SF10">
    <property type="entry name" value="CATION EFFLUX PUMP"/>
    <property type="match status" value="1"/>
</dbReference>
<dbReference type="NCBIfam" id="TIGR01730">
    <property type="entry name" value="RND_mfp"/>
    <property type="match status" value="1"/>
</dbReference>
<accession>A0A3M0CEC3</accession>
<dbReference type="EMBL" id="REFR01000011">
    <property type="protein sequence ID" value="RMB08174.1"/>
    <property type="molecule type" value="Genomic_DNA"/>
</dbReference>
<proteinExistence type="inferred from homology"/>
<evidence type="ECO:0000256" key="2">
    <source>
        <dbReference type="SAM" id="Coils"/>
    </source>
</evidence>
<dbReference type="RefSeq" id="WP_211332205.1">
    <property type="nucleotide sequence ID" value="NZ_REFR01000011.1"/>
</dbReference>
<dbReference type="Pfam" id="PF25876">
    <property type="entry name" value="HH_MFP_RND"/>
    <property type="match status" value="1"/>
</dbReference>
<evidence type="ECO:0000256" key="3">
    <source>
        <dbReference type="SAM" id="SignalP"/>
    </source>
</evidence>
<evidence type="ECO:0000259" key="6">
    <source>
        <dbReference type="Pfam" id="PF25944"/>
    </source>
</evidence>
<dbReference type="GO" id="GO:0022857">
    <property type="term" value="F:transmembrane transporter activity"/>
    <property type="evidence" value="ECO:0007669"/>
    <property type="project" value="InterPro"/>
</dbReference>
<protein>
    <submittedName>
        <fullName evidence="7">RND family efflux transporter MFP subunit</fullName>
    </submittedName>
</protein>
<comment type="caution">
    <text evidence="7">The sequence shown here is derived from an EMBL/GenBank/DDBJ whole genome shotgun (WGS) entry which is preliminary data.</text>
</comment>